<dbReference type="Pfam" id="PF00153">
    <property type="entry name" value="Mito_carr"/>
    <property type="match status" value="3"/>
</dbReference>
<feature type="transmembrane region" description="Helical" evidence="10">
    <location>
        <begin position="306"/>
        <end position="327"/>
    </location>
</feature>
<accession>A0A7J6Y4B6</accession>
<dbReference type="PROSITE" id="PS50920">
    <property type="entry name" value="SOLCAR"/>
    <property type="match status" value="3"/>
</dbReference>
<evidence type="ECO:0000256" key="3">
    <source>
        <dbReference type="ARBA" id="ARBA00022448"/>
    </source>
</evidence>
<evidence type="ECO:0000256" key="8">
    <source>
        <dbReference type="PROSITE-ProRule" id="PRU00282"/>
    </source>
</evidence>
<dbReference type="GO" id="GO:0016020">
    <property type="term" value="C:membrane"/>
    <property type="evidence" value="ECO:0007669"/>
    <property type="project" value="UniProtKB-SubCell"/>
</dbReference>
<evidence type="ECO:0000256" key="4">
    <source>
        <dbReference type="ARBA" id="ARBA00022692"/>
    </source>
</evidence>
<keyword evidence="7 8" id="KW-0472">Membrane</keyword>
<dbReference type="SUPFAM" id="SSF103506">
    <property type="entry name" value="Mitochondrial carrier"/>
    <property type="match status" value="1"/>
</dbReference>
<evidence type="ECO:0000313" key="11">
    <source>
        <dbReference type="EMBL" id="KAF5221527.1"/>
    </source>
</evidence>
<evidence type="ECO:0000256" key="2">
    <source>
        <dbReference type="ARBA" id="ARBA00006375"/>
    </source>
</evidence>
<evidence type="ECO:0000256" key="5">
    <source>
        <dbReference type="ARBA" id="ARBA00022737"/>
    </source>
</evidence>
<comment type="caution">
    <text evidence="11">The sequence shown here is derived from an EMBL/GenBank/DDBJ whole genome shotgun (WGS) entry which is preliminary data.</text>
</comment>
<dbReference type="Proteomes" id="UP000583944">
    <property type="component" value="Unassembled WGS sequence"/>
</dbReference>
<evidence type="ECO:0000256" key="10">
    <source>
        <dbReference type="SAM" id="Phobius"/>
    </source>
</evidence>
<comment type="subcellular location">
    <subcellularLocation>
        <location evidence="1">Membrane</location>
        <topology evidence="1">Multi-pass membrane protein</topology>
    </subcellularLocation>
</comment>
<feature type="repeat" description="Solcar" evidence="8">
    <location>
        <begin position="200"/>
        <end position="283"/>
    </location>
</feature>
<dbReference type="VEuPathDB" id="TriTrypDB:ECC02_005414"/>
<proteinExistence type="inferred from homology"/>
<gene>
    <name evidence="11" type="ORF">ECC02_005414</name>
</gene>
<keyword evidence="3 9" id="KW-0813">Transport</keyword>
<dbReference type="VEuPathDB" id="TriTrypDB:BCY84_02447"/>
<name>A0A7J6Y4B6_TRYCR</name>
<evidence type="ECO:0000256" key="7">
    <source>
        <dbReference type="ARBA" id="ARBA00023136"/>
    </source>
</evidence>
<feature type="transmembrane region" description="Helical" evidence="10">
    <location>
        <begin position="365"/>
        <end position="388"/>
    </location>
</feature>
<dbReference type="AlphaFoldDB" id="A0A7J6Y4B6"/>
<dbReference type="Gene3D" id="1.50.40.10">
    <property type="entry name" value="Mitochondrial carrier domain"/>
    <property type="match status" value="2"/>
</dbReference>
<evidence type="ECO:0000256" key="1">
    <source>
        <dbReference type="ARBA" id="ARBA00004141"/>
    </source>
</evidence>
<evidence type="ECO:0000313" key="12">
    <source>
        <dbReference type="Proteomes" id="UP000583944"/>
    </source>
</evidence>
<keyword evidence="6 10" id="KW-1133">Transmembrane helix</keyword>
<feature type="transmembrane region" description="Helical" evidence="10">
    <location>
        <begin position="56"/>
        <end position="79"/>
    </location>
</feature>
<organism evidence="11 12">
    <name type="scientific">Trypanosoma cruzi</name>
    <dbReference type="NCBI Taxonomy" id="5693"/>
    <lineage>
        <taxon>Eukaryota</taxon>
        <taxon>Discoba</taxon>
        <taxon>Euglenozoa</taxon>
        <taxon>Kinetoplastea</taxon>
        <taxon>Metakinetoplastina</taxon>
        <taxon>Trypanosomatida</taxon>
        <taxon>Trypanosomatidae</taxon>
        <taxon>Trypanosoma</taxon>
        <taxon>Schizotrypanum</taxon>
    </lineage>
</organism>
<reference evidence="11 12" key="1">
    <citation type="journal article" date="2019" name="Genome Biol. Evol.">
        <title>Nanopore Sequencing Significantly Improves Genome Assembly of the Protozoan Parasite Trypanosoma cruzi.</title>
        <authorList>
            <person name="Diaz-Viraque F."/>
            <person name="Pita S."/>
            <person name="Greif G."/>
            <person name="de Souza R.C.M."/>
            <person name="Iraola G."/>
            <person name="Robello C."/>
        </authorList>
    </citation>
    <scope>NUCLEOTIDE SEQUENCE [LARGE SCALE GENOMIC DNA]</scope>
    <source>
        <strain evidence="11 12">Berenice</strain>
    </source>
</reference>
<dbReference type="PANTHER" id="PTHR45667">
    <property type="entry name" value="S-ADENOSYLMETHIONINE MITOCHONDRIAL CARRIER PROTEIN"/>
    <property type="match status" value="1"/>
</dbReference>
<feature type="repeat" description="Solcar" evidence="8">
    <location>
        <begin position="308"/>
        <end position="394"/>
    </location>
</feature>
<keyword evidence="4 8" id="KW-0812">Transmembrane</keyword>
<protein>
    <submittedName>
        <fullName evidence="11">Mitochondrial carrier protein</fullName>
    </submittedName>
</protein>
<sequence length="407" mass="45956">MCSANGLFTFAKKLGVMACGRDCSSPSFLFFDFGLPFCLTVCLLFLFFLFLKISFFFLFFFSYCSFLSLSFSVCVPVCVSPDWRRGMCGGRKKEPQQMSSPSTPRLHMPSVALASTAATVLAKFILHPLDTLKCRLQSSNSRSLRFIWGEYAGKWGPRYLYGGLPIKLAFYVPYQAIYMPTYNSVRDALMPVDVRKDTRFAFITRTVAAASAAELASCIARVPMETVKMRIQATAVPNTKAALRLIFQQGFFASVRQVKAQTLVHDIPYSITQWIAYESFRPWTQSLQQRHELHKELERGSRLSRYVYNFLCTFLAGGFSGLIASTVTVPLDTIRTRVVVATASNASTTVLDVVRDTYRLGGAFFFFRGGCTRVLWVTLNMAVYFPLYETFKMELLRRQEASVSNLT</sequence>
<feature type="transmembrane region" description="Helical" evidence="10">
    <location>
        <begin position="28"/>
        <end position="50"/>
    </location>
</feature>
<feature type="repeat" description="Solcar" evidence="8">
    <location>
        <begin position="106"/>
        <end position="188"/>
    </location>
</feature>
<dbReference type="InterPro" id="IPR023395">
    <property type="entry name" value="MCP_dom_sf"/>
</dbReference>
<dbReference type="EMBL" id="JABDHM010000036">
    <property type="protein sequence ID" value="KAF5221527.1"/>
    <property type="molecule type" value="Genomic_DNA"/>
</dbReference>
<keyword evidence="5" id="KW-0677">Repeat</keyword>
<dbReference type="InterPro" id="IPR018108">
    <property type="entry name" value="MCP_transmembrane"/>
</dbReference>
<comment type="similarity">
    <text evidence="2 9">Belongs to the mitochondrial carrier (TC 2.A.29) family.</text>
</comment>
<evidence type="ECO:0000256" key="6">
    <source>
        <dbReference type="ARBA" id="ARBA00022989"/>
    </source>
</evidence>
<evidence type="ECO:0000256" key="9">
    <source>
        <dbReference type="RuleBase" id="RU000488"/>
    </source>
</evidence>